<name>A0ABQ9J116_9CUCU</name>
<dbReference type="SMART" id="SM00913">
    <property type="entry name" value="IBN_N"/>
    <property type="match status" value="1"/>
</dbReference>
<dbReference type="PANTHER" id="PTHR21452">
    <property type="entry name" value="EXPORTIN-6"/>
    <property type="match status" value="1"/>
</dbReference>
<feature type="region of interest" description="Disordered" evidence="8">
    <location>
        <begin position="198"/>
        <end position="220"/>
    </location>
</feature>
<protein>
    <recommendedName>
        <fullName evidence="9">Importin N-terminal domain-containing protein</fullName>
    </recommendedName>
</protein>
<dbReference type="InterPro" id="IPR013598">
    <property type="entry name" value="Exportin-1/Importin-b-like"/>
</dbReference>
<sequence>DLNENGSLVVLEHLMEEFFNPLTNNVRKHEIELQLHSFKRMPQLWKFCIYFITNTSSQHVTMFALSTLESVINQQWSTTDLSGKEVIKNVLHNTLIEKGASAPHIFRNKYAKLLVDVAKQEWPERYPNFFFNILELLKSECSQLIGLILLRTTSEEFMGLHSTFEGGRKQEITRLLQQYIPVVFELLTNILENLSAKPRHTSTATPPPSPTHPTSTPNFSHQLATATFRPDSKALNKKLSILSNIFSRGFLHFLQKLDDDDMCVLAMSTINELLYRKSTPPESQDFFIQLYHHLVELLKDVTSSSNYKMDTLDPATPFVETGDRTELLGFGILIAFFQLTMQLPSAQCYLRCLSVWATFIKQIKPQNAHKYSEVFAGLSTALLKKIQFTCNYNQLNQVNDTDIEENLSPWKMSHDVYRHMELAVDHQNHTLNFDISETERLCYVLKDFSSLTQTLTRLSSLFIDQESQDVSRSATNLINCLIEKLLESASLAISARFYQLKLRESRLTECFIDIHGELLAALKTWLVWMTQKEKMSDHHTRIIIDITLPVLLEAFAPNVIVLPMVVQFIHVAPNLNIADPETKCVLNSSISNLLLKPWGDLSNSDAAQRNLLIGAFFENLTREFRELTPTTSEGKVLEVAQRILPSLSNIVEHCKNFPLASKRLLFAVIKPTIEHTLLLLPNYVTFNEISNHMLTFFLNVLGVFQQQLGVEGTKSAVDVFLQVAVRILRKFILVNKINYCYSEQQASNLAGLDKLLQILQLVVESPGNAYKTFLPGILQLCMENVYPLVAGQAGDAPDVFLALLTLLYSILLNRWQYFYISQVRLGYSPGCSESEIGPDRPQKPEQLLAVLQVFGQALLQHDISIFRLSLAALEDINSKWRLYHKALFRDHLLPQFLTVLLNCLIEKSQSLLSEDIETAIYNMAAVNFDGFFSTFLRRFIQNINELTQSQWEILMDNFIHNHDRDIPTFVHHLRRFISDIQHFKMCNIGSNIVN</sequence>
<dbReference type="EMBL" id="JAPWTJ010001619">
    <property type="protein sequence ID" value="KAJ8970467.1"/>
    <property type="molecule type" value="Genomic_DNA"/>
</dbReference>
<evidence type="ECO:0000256" key="3">
    <source>
        <dbReference type="ARBA" id="ARBA00009466"/>
    </source>
</evidence>
<comment type="caution">
    <text evidence="10">The sequence shown here is derived from an EMBL/GenBank/DDBJ whole genome shotgun (WGS) entry which is preliminary data.</text>
</comment>
<keyword evidence="6" id="KW-0653">Protein transport</keyword>
<evidence type="ECO:0000256" key="6">
    <source>
        <dbReference type="ARBA" id="ARBA00022927"/>
    </source>
</evidence>
<gene>
    <name evidence="10" type="ORF">NQ317_009441</name>
</gene>
<dbReference type="SUPFAM" id="SSF48371">
    <property type="entry name" value="ARM repeat"/>
    <property type="match status" value="1"/>
</dbReference>
<keyword evidence="11" id="KW-1185">Reference proteome</keyword>
<evidence type="ECO:0000256" key="8">
    <source>
        <dbReference type="SAM" id="MobiDB-lite"/>
    </source>
</evidence>
<comment type="similarity">
    <text evidence="3">Belongs to the exportin family.</text>
</comment>
<dbReference type="Proteomes" id="UP001162164">
    <property type="component" value="Unassembled WGS sequence"/>
</dbReference>
<evidence type="ECO:0000259" key="9">
    <source>
        <dbReference type="PROSITE" id="PS50166"/>
    </source>
</evidence>
<dbReference type="Pfam" id="PF08389">
    <property type="entry name" value="Xpo1"/>
    <property type="match status" value="1"/>
</dbReference>
<evidence type="ECO:0000313" key="11">
    <source>
        <dbReference type="Proteomes" id="UP001162164"/>
    </source>
</evidence>
<feature type="non-terminal residue" evidence="10">
    <location>
        <position position="1"/>
    </location>
</feature>
<keyword evidence="7" id="KW-0539">Nucleus</keyword>
<evidence type="ECO:0000313" key="10">
    <source>
        <dbReference type="EMBL" id="KAJ8970467.1"/>
    </source>
</evidence>
<keyword evidence="5" id="KW-0963">Cytoplasm</keyword>
<dbReference type="InterPro" id="IPR040016">
    <property type="entry name" value="XPO6"/>
</dbReference>
<reference evidence="10" key="1">
    <citation type="journal article" date="2023" name="Insect Mol. Biol.">
        <title>Genome sequencing provides insights into the evolution of gene families encoding plant cell wall-degrading enzymes in longhorned beetles.</title>
        <authorList>
            <person name="Shin N.R."/>
            <person name="Okamura Y."/>
            <person name="Kirsch R."/>
            <person name="Pauchet Y."/>
        </authorList>
    </citation>
    <scope>NUCLEOTIDE SEQUENCE</scope>
    <source>
        <strain evidence="10">MMC_N1</strain>
    </source>
</reference>
<dbReference type="Gene3D" id="1.25.10.10">
    <property type="entry name" value="Leucine-rich Repeat Variant"/>
    <property type="match status" value="1"/>
</dbReference>
<evidence type="ECO:0000256" key="4">
    <source>
        <dbReference type="ARBA" id="ARBA00022448"/>
    </source>
</evidence>
<dbReference type="InterPro" id="IPR011989">
    <property type="entry name" value="ARM-like"/>
</dbReference>
<dbReference type="InterPro" id="IPR016024">
    <property type="entry name" value="ARM-type_fold"/>
</dbReference>
<evidence type="ECO:0000256" key="5">
    <source>
        <dbReference type="ARBA" id="ARBA00022490"/>
    </source>
</evidence>
<proteinExistence type="inferred from homology"/>
<evidence type="ECO:0000256" key="7">
    <source>
        <dbReference type="ARBA" id="ARBA00023242"/>
    </source>
</evidence>
<keyword evidence="4" id="KW-0813">Transport</keyword>
<dbReference type="Pfam" id="PF03810">
    <property type="entry name" value="IBN_N"/>
    <property type="match status" value="1"/>
</dbReference>
<dbReference type="InterPro" id="IPR001494">
    <property type="entry name" value="Importin-beta_N"/>
</dbReference>
<evidence type="ECO:0000256" key="2">
    <source>
        <dbReference type="ARBA" id="ARBA00004496"/>
    </source>
</evidence>
<organism evidence="10 11">
    <name type="scientific">Molorchus minor</name>
    <dbReference type="NCBI Taxonomy" id="1323400"/>
    <lineage>
        <taxon>Eukaryota</taxon>
        <taxon>Metazoa</taxon>
        <taxon>Ecdysozoa</taxon>
        <taxon>Arthropoda</taxon>
        <taxon>Hexapoda</taxon>
        <taxon>Insecta</taxon>
        <taxon>Pterygota</taxon>
        <taxon>Neoptera</taxon>
        <taxon>Endopterygota</taxon>
        <taxon>Coleoptera</taxon>
        <taxon>Polyphaga</taxon>
        <taxon>Cucujiformia</taxon>
        <taxon>Chrysomeloidea</taxon>
        <taxon>Cerambycidae</taxon>
        <taxon>Lamiinae</taxon>
        <taxon>Monochamini</taxon>
        <taxon>Molorchus</taxon>
    </lineage>
</organism>
<comment type="subcellular location">
    <subcellularLocation>
        <location evidence="2">Cytoplasm</location>
    </subcellularLocation>
    <subcellularLocation>
        <location evidence="1">Nucleus</location>
    </subcellularLocation>
</comment>
<accession>A0ABQ9J116</accession>
<dbReference type="PROSITE" id="PS50166">
    <property type="entry name" value="IMPORTIN_B_NT"/>
    <property type="match status" value="1"/>
</dbReference>
<evidence type="ECO:0000256" key="1">
    <source>
        <dbReference type="ARBA" id="ARBA00004123"/>
    </source>
</evidence>
<dbReference type="PANTHER" id="PTHR21452:SF4">
    <property type="entry name" value="EXPORTIN-6"/>
    <property type="match status" value="1"/>
</dbReference>
<feature type="domain" description="Importin N-terminal" evidence="9">
    <location>
        <begin position="31"/>
        <end position="97"/>
    </location>
</feature>